<feature type="transmembrane region" description="Helical" evidence="1">
    <location>
        <begin position="50"/>
        <end position="73"/>
    </location>
</feature>
<comment type="caution">
    <text evidence="2">The sequence shown here is derived from an EMBL/GenBank/DDBJ whole genome shotgun (WGS) entry which is preliminary data.</text>
</comment>
<proteinExistence type="predicted"/>
<organism evidence="2 3">
    <name type="scientific">Floccifex porci</name>
    <dbReference type="NCBI Taxonomy" id="2606629"/>
    <lineage>
        <taxon>Bacteria</taxon>
        <taxon>Bacillati</taxon>
        <taxon>Bacillota</taxon>
        <taxon>Erysipelotrichia</taxon>
        <taxon>Erysipelotrichales</taxon>
        <taxon>Erysipelotrichaceae</taxon>
        <taxon>Floccifex</taxon>
    </lineage>
</organism>
<dbReference type="InterPro" id="IPR025945">
    <property type="entry name" value="DHHW"/>
</dbReference>
<feature type="transmembrane region" description="Helical" evidence="1">
    <location>
        <begin position="20"/>
        <end position="38"/>
    </location>
</feature>
<dbReference type="Proteomes" id="UP000470082">
    <property type="component" value="Unassembled WGS sequence"/>
</dbReference>
<evidence type="ECO:0000313" key="2">
    <source>
        <dbReference type="EMBL" id="MSS01313.1"/>
    </source>
</evidence>
<reference evidence="2 3" key="1">
    <citation type="submission" date="2019-08" db="EMBL/GenBank/DDBJ databases">
        <title>In-depth cultivation of the pig gut microbiome towards novel bacterial diversity and tailored functional studies.</title>
        <authorList>
            <person name="Wylensek D."/>
            <person name="Hitch T.C.A."/>
            <person name="Clavel T."/>
        </authorList>
    </citation>
    <scope>NUCLEOTIDE SEQUENCE [LARGE SCALE GENOMIC DNA]</scope>
    <source>
        <strain evidence="2 3">LKV-178-WT-2G</strain>
    </source>
</reference>
<name>A0A7X2N3H6_9FIRM</name>
<evidence type="ECO:0000256" key="1">
    <source>
        <dbReference type="SAM" id="Phobius"/>
    </source>
</evidence>
<gene>
    <name evidence="2" type="ORF">FYJ50_04210</name>
</gene>
<evidence type="ECO:0008006" key="4">
    <source>
        <dbReference type="Google" id="ProtNLM"/>
    </source>
</evidence>
<evidence type="ECO:0000313" key="3">
    <source>
        <dbReference type="Proteomes" id="UP000470082"/>
    </source>
</evidence>
<keyword evidence="1" id="KW-0812">Transmembrane</keyword>
<keyword evidence="3" id="KW-1185">Reference proteome</keyword>
<dbReference type="Pfam" id="PF14286">
    <property type="entry name" value="DHHW"/>
    <property type="match status" value="2"/>
</dbReference>
<keyword evidence="1" id="KW-0472">Membrane</keyword>
<sequence length="421" mass="48362">METESFYCLNHCLCCGIPDFNFLCDFKYVSIIFIFCVLKGDVNMEKHKQILSRLLMIVWVPILVVTMIINLVIPDKELSTIENRSLQTFPSITMDSILDGSFEKELDTWFSDQFVGRNTFIHLKYIMNRLTGNKKIDDVYIAKSGLMEEAVEANGNQLNRNLNAINQFVSLYPDLNAEFLLVPNAISVQEDKLPSFVSGNLQNEQMDMVYNTLNSEIKKIDVRNTLKEHADEYLYYKTDHHWTSLAAFYTFSDFSKQNGLGNTKKSDYDIYTVSTHFKGTLSNKTGSVGLKDTIEIYVPENNSDYIYTNPSKSIKSRSLYSYQGLTSKDPYTVFLSGNSAYSKLEMNNDSNRRLIVFKDSYANAFIPFLVPYYRTITIIDPRYYFEDISKVMVKECITDVLFLYNTNTFVLDTSLADVLGG</sequence>
<dbReference type="EMBL" id="VUMM01000005">
    <property type="protein sequence ID" value="MSS01313.1"/>
    <property type="molecule type" value="Genomic_DNA"/>
</dbReference>
<protein>
    <recommendedName>
        <fullName evidence="4">DHHW protein</fullName>
    </recommendedName>
</protein>
<keyword evidence="1" id="KW-1133">Transmembrane helix</keyword>
<dbReference type="AlphaFoldDB" id="A0A7X2N3H6"/>
<accession>A0A7X2N3H6</accession>